<keyword evidence="1" id="KW-0732">Signal</keyword>
<dbReference type="InterPro" id="IPR029044">
    <property type="entry name" value="Nucleotide-diphossugar_trans"/>
</dbReference>
<dbReference type="InterPro" id="IPR039367">
    <property type="entry name" value="Och1-like"/>
</dbReference>
<dbReference type="PANTHER" id="PTHR31834:SF1">
    <property type="entry name" value="INITIATION-SPECIFIC ALPHA-1,6-MANNOSYLTRANSFERASE"/>
    <property type="match status" value="1"/>
</dbReference>
<protein>
    <recommendedName>
        <fullName evidence="4">Glycosyltransferase family 32 protein</fullName>
    </recommendedName>
</protein>
<evidence type="ECO:0000313" key="2">
    <source>
        <dbReference type="EMBL" id="KAL3770307.1"/>
    </source>
</evidence>
<keyword evidence="3" id="KW-1185">Reference proteome</keyword>
<feature type="signal peptide" evidence="1">
    <location>
        <begin position="1"/>
        <end position="15"/>
    </location>
</feature>
<organism evidence="2 3">
    <name type="scientific">Cyclotella atomus</name>
    <dbReference type="NCBI Taxonomy" id="382360"/>
    <lineage>
        <taxon>Eukaryota</taxon>
        <taxon>Sar</taxon>
        <taxon>Stramenopiles</taxon>
        <taxon>Ochrophyta</taxon>
        <taxon>Bacillariophyta</taxon>
        <taxon>Coscinodiscophyceae</taxon>
        <taxon>Thalassiosirophycidae</taxon>
        <taxon>Stephanodiscales</taxon>
        <taxon>Stephanodiscaceae</taxon>
        <taxon>Cyclotella</taxon>
    </lineage>
</organism>
<accession>A0ABD3N2U1</accession>
<evidence type="ECO:0000313" key="3">
    <source>
        <dbReference type="Proteomes" id="UP001530400"/>
    </source>
</evidence>
<reference evidence="2 3" key="1">
    <citation type="submission" date="2024-10" db="EMBL/GenBank/DDBJ databases">
        <title>Updated reference genomes for cyclostephanoid diatoms.</title>
        <authorList>
            <person name="Roberts W.R."/>
            <person name="Alverson A.J."/>
        </authorList>
    </citation>
    <scope>NUCLEOTIDE SEQUENCE [LARGE SCALE GENOMIC DNA]</scope>
    <source>
        <strain evidence="2 3">AJA010-31</strain>
    </source>
</reference>
<dbReference type="Proteomes" id="UP001530400">
    <property type="component" value="Unassembled WGS sequence"/>
</dbReference>
<dbReference type="SUPFAM" id="SSF53448">
    <property type="entry name" value="Nucleotide-diphospho-sugar transferases"/>
    <property type="match status" value="1"/>
</dbReference>
<dbReference type="Gene3D" id="3.90.550.20">
    <property type="match status" value="1"/>
</dbReference>
<dbReference type="AlphaFoldDB" id="A0ABD3N2U1"/>
<dbReference type="Pfam" id="PF04488">
    <property type="entry name" value="Gly_transf_sug"/>
    <property type="match status" value="1"/>
</dbReference>
<gene>
    <name evidence="2" type="ORF">ACHAWO_008532</name>
</gene>
<comment type="caution">
    <text evidence="2">The sequence shown here is derived from an EMBL/GenBank/DDBJ whole genome shotgun (WGS) entry which is preliminary data.</text>
</comment>
<dbReference type="EMBL" id="JALLPJ020001313">
    <property type="protein sequence ID" value="KAL3770307.1"/>
    <property type="molecule type" value="Genomic_DNA"/>
</dbReference>
<dbReference type="PANTHER" id="PTHR31834">
    <property type="entry name" value="INITIATION-SPECIFIC ALPHA-1,6-MANNOSYLTRANSFERASE"/>
    <property type="match status" value="1"/>
</dbReference>
<sequence>MKLLSAALLLATAAAEDFSNDAAASSDGGRGGSYADANEDEDVVQEFLPKMSFSAKDYFREKEAKGASKYNVIQPKETDEMRSYISKNGSTCGDKLLDKFDKLADSPTTKQFAIELYKYCSLYNLGGVYLDSEVKFLVEMEDVLKWGSKDNDADGKDLNYAVLSDSKNSGVEFIWEAQDIALPVTKSSTFESIEETGGQPIVTTPLLAIAKPHNDVPKKMLELIMQTSVETLEEEALLLPKALLGYVNDDKKWKFFRQRCHGVEVAGGEERTLRHCPSSQGYCCEIIDPQHKFVFMLSRHPLLPNQVLPSYSLLEKPHRHQLDPTTTVDDSTIEQLPFLSTISLHPSTPKTYTPGNIETTPNAYQIISSMHALPNQEKNKQKCMDCLREKNGATCNALGVEGLDDSHSCVRDCPNYCGKLCEVSVTEKPVSKVLLVRPPKLKKDPERLVPRIIHQPVTPEKYPNMSRLIESWKLSGWEYIFYDDDSASEFISLHFPPEVREAYDSIIPGAFKADLFRYCVLLIKGGIYADMDVMLEINLDAAVPPDVGFMVPVDAPGSKPDRRMCLWNGFIASAPAHPYLARAIQHVVNNIRNRFTVVDYDKLLCPNPELSVPHAFSTLFTAGPCILGWVLNEITGRELQQTFLEGDLEVPEGAVAENVPGRTIILRQNKWDMGAHRFTWVEKNLVIAATDMPDYDDRQKLEGEDEEQAAHYSKTLTRTDLYGETKMDYGYFNQFIGRPVDQNFWGTRTQHIVGVAACLAVTDHTSQHFFSKYLGRPLCFAKSPAAFVAHTFFFIFGGVAIYCAGDAALNPAHEGKRNAEFKSGLYSTYIGSCTAWFEPYVAPALGKVAGTAVSSSWAGSALLPATLAYSTVKGVGWYDWGNSGLNDHEMKLNGLAE</sequence>
<dbReference type="FunFam" id="3.90.550.20:FF:000008">
    <property type="entry name" value="Mannosyltransferase OCH1 and related enzymes"/>
    <property type="match status" value="1"/>
</dbReference>
<dbReference type="InterPro" id="IPR007577">
    <property type="entry name" value="GlycoTrfase_DXD_sugar-bd_CS"/>
</dbReference>
<evidence type="ECO:0008006" key="4">
    <source>
        <dbReference type="Google" id="ProtNLM"/>
    </source>
</evidence>
<feature type="chain" id="PRO_5044807801" description="Glycosyltransferase family 32 protein" evidence="1">
    <location>
        <begin position="16"/>
        <end position="897"/>
    </location>
</feature>
<name>A0ABD3N2U1_9STRA</name>
<evidence type="ECO:0000256" key="1">
    <source>
        <dbReference type="SAM" id="SignalP"/>
    </source>
</evidence>
<proteinExistence type="predicted"/>